<dbReference type="EMBL" id="WMBB01000013">
    <property type="protein sequence ID" value="MTE16279.1"/>
    <property type="molecule type" value="Genomic_DNA"/>
</dbReference>
<protein>
    <submittedName>
        <fullName evidence="1">Uncharacterized protein</fullName>
    </submittedName>
</protein>
<evidence type="ECO:0000313" key="1">
    <source>
        <dbReference type="EMBL" id="MTE16279.1"/>
    </source>
</evidence>
<accession>A0A6I3L8U0</accession>
<gene>
    <name evidence="1" type="ORF">GLP40_26355</name>
</gene>
<reference evidence="1 2" key="1">
    <citation type="submission" date="2019-11" db="EMBL/GenBank/DDBJ databases">
        <title>Nocardia sp. nov. CT2-14 isolated from soil.</title>
        <authorList>
            <person name="Kanchanasin P."/>
            <person name="Tanasupawat S."/>
            <person name="Yuki M."/>
            <person name="Kudo T."/>
        </authorList>
    </citation>
    <scope>NUCLEOTIDE SEQUENCE [LARGE SCALE GENOMIC DNA]</scope>
    <source>
        <strain evidence="1 2">CT2-14</strain>
    </source>
</reference>
<proteinExistence type="predicted"/>
<keyword evidence="2" id="KW-1185">Reference proteome</keyword>
<name>A0A6I3L8U0_9NOCA</name>
<dbReference type="AlphaFoldDB" id="A0A6I3L8U0"/>
<sequence>MTSKRAASVARQRAHEALAIHRQQRLEREKANETDLTTYLLLEQQIADAEEHVHEVVAALRRKQGEHLRHWHDRGEKLSEIAKLTGKPVAEVSRLMKATPEPAHTDVG</sequence>
<dbReference type="Proteomes" id="UP000432464">
    <property type="component" value="Unassembled WGS sequence"/>
</dbReference>
<dbReference type="RefSeq" id="WP_154790689.1">
    <property type="nucleotide sequence ID" value="NZ_WMBB01000013.1"/>
</dbReference>
<evidence type="ECO:0000313" key="2">
    <source>
        <dbReference type="Proteomes" id="UP000432464"/>
    </source>
</evidence>
<organism evidence="1 2">
    <name type="scientific">Nocardia aurantiaca</name>
    <dbReference type="NCBI Taxonomy" id="2675850"/>
    <lineage>
        <taxon>Bacteria</taxon>
        <taxon>Bacillati</taxon>
        <taxon>Actinomycetota</taxon>
        <taxon>Actinomycetes</taxon>
        <taxon>Mycobacteriales</taxon>
        <taxon>Nocardiaceae</taxon>
        <taxon>Nocardia</taxon>
    </lineage>
</organism>
<comment type="caution">
    <text evidence="1">The sequence shown here is derived from an EMBL/GenBank/DDBJ whole genome shotgun (WGS) entry which is preliminary data.</text>
</comment>